<reference evidence="1" key="2">
    <citation type="journal article" date="2021" name="PeerJ">
        <title>Extensive microbial diversity within the chicken gut microbiome revealed by metagenomics and culture.</title>
        <authorList>
            <person name="Gilroy R."/>
            <person name="Ravi A."/>
            <person name="Getino M."/>
            <person name="Pursley I."/>
            <person name="Horton D.L."/>
            <person name="Alikhan N.F."/>
            <person name="Baker D."/>
            <person name="Gharbi K."/>
            <person name="Hall N."/>
            <person name="Watson M."/>
            <person name="Adriaenssens E.M."/>
            <person name="Foster-Nyarko E."/>
            <person name="Jarju S."/>
            <person name="Secka A."/>
            <person name="Antonio M."/>
            <person name="Oren A."/>
            <person name="Chaudhuri R.R."/>
            <person name="La Ragione R."/>
            <person name="Hildebrand F."/>
            <person name="Pallen M.J."/>
        </authorList>
    </citation>
    <scope>NUCLEOTIDE SEQUENCE</scope>
    <source>
        <strain evidence="1">ChiGjej1B1-24693</strain>
    </source>
</reference>
<reference evidence="1" key="1">
    <citation type="submission" date="2020-10" db="EMBL/GenBank/DDBJ databases">
        <authorList>
            <person name="Gilroy R."/>
        </authorList>
    </citation>
    <scope>NUCLEOTIDE SEQUENCE</scope>
    <source>
        <strain evidence="1">ChiGjej1B1-24693</strain>
    </source>
</reference>
<evidence type="ECO:0000313" key="1">
    <source>
        <dbReference type="EMBL" id="HIT76669.1"/>
    </source>
</evidence>
<dbReference type="Proteomes" id="UP000886842">
    <property type="component" value="Unassembled WGS sequence"/>
</dbReference>
<protein>
    <submittedName>
        <fullName evidence="1">Glycosyltransferase</fullName>
    </submittedName>
</protein>
<accession>A0A9D1KMS9</accession>
<name>A0A9D1KMS9_9ACTN</name>
<gene>
    <name evidence="1" type="ORF">IAA98_13890</name>
</gene>
<proteinExistence type="predicted"/>
<comment type="caution">
    <text evidence="1">The sequence shown here is derived from an EMBL/GenBank/DDBJ whole genome shotgun (WGS) entry which is preliminary data.</text>
</comment>
<evidence type="ECO:0000313" key="2">
    <source>
        <dbReference type="Proteomes" id="UP000886842"/>
    </source>
</evidence>
<dbReference type="SUPFAM" id="SSF53756">
    <property type="entry name" value="UDP-Glycosyltransferase/glycogen phosphorylase"/>
    <property type="match status" value="1"/>
</dbReference>
<dbReference type="AlphaFoldDB" id="A0A9D1KMS9"/>
<sequence>MIGRHSREHWTKWPATAEEVLAAYPDDPAYQVRVLGGARSAAELLGSIPANWTTFGFGAMSVPEFLAGIDFHVYQHHPGLVEAFGRVVLEGLASGAVCFAPPALEPVFGDAVTYGHPHEVRGFVDALYADPVEFARRSARGVALVERRFSHATHLQRIAALVGEPTGHPGATPPSVPTGRTTVVCAIGDRAAEVANVLADWADPSVPVVLTDRPSVQAGTMVETVPADIPAERRCTDLQQRLAHLVHAHRAGRVLHLDPGTEGLETRPAPHRWPHLRDTITQRVRRLPSSWTGLRRAAGVARAAAVRVRSGVRALGDARSDRPVAPPWPHVPADAPVALLVVSGAGPEPEPALQHLLTAVAVSSAFRPVLLAPPSWWSPARRAGVALETWIPESDWPTGAGTEHQDYARARLAEVCRRVAPVVVTELDGADALVIVEAAAVAAPDRKGSGVVTG</sequence>
<dbReference type="EMBL" id="DVLP01000402">
    <property type="protein sequence ID" value="HIT76669.1"/>
    <property type="molecule type" value="Genomic_DNA"/>
</dbReference>
<organism evidence="1 2">
    <name type="scientific">Candidatus Avipropionibacterium avicola</name>
    <dbReference type="NCBI Taxonomy" id="2840701"/>
    <lineage>
        <taxon>Bacteria</taxon>
        <taxon>Bacillati</taxon>
        <taxon>Actinomycetota</taxon>
        <taxon>Actinomycetes</taxon>
        <taxon>Propionibacteriales</taxon>
        <taxon>Propionibacteriaceae</taxon>
        <taxon>Propionibacteriaceae incertae sedis</taxon>
        <taxon>Candidatus Avipropionibacterium</taxon>
    </lineage>
</organism>